<accession>A0A2T3KSH8</accession>
<comment type="caution">
    <text evidence="8">The sequence shown here is derived from an EMBL/GenBank/DDBJ whole genome shotgun (WGS) entry which is preliminary data.</text>
</comment>
<dbReference type="InterPro" id="IPR014284">
    <property type="entry name" value="RNA_pol_sigma-70_dom"/>
</dbReference>
<dbReference type="InterPro" id="IPR039425">
    <property type="entry name" value="RNA_pol_sigma-70-like"/>
</dbReference>
<dbReference type="InterPro" id="IPR007627">
    <property type="entry name" value="RNA_pol_sigma70_r2"/>
</dbReference>
<dbReference type="InterPro" id="IPR013324">
    <property type="entry name" value="RNA_pol_sigma_r3/r4-like"/>
</dbReference>
<keyword evidence="3" id="KW-0731">Sigma factor</keyword>
<dbReference type="Pfam" id="PF04542">
    <property type="entry name" value="Sigma70_r2"/>
    <property type="match status" value="1"/>
</dbReference>
<evidence type="ECO:0000256" key="1">
    <source>
        <dbReference type="ARBA" id="ARBA00010641"/>
    </source>
</evidence>
<evidence type="ECO:0000256" key="4">
    <source>
        <dbReference type="ARBA" id="ARBA00023163"/>
    </source>
</evidence>
<dbReference type="SUPFAM" id="SSF88659">
    <property type="entry name" value="Sigma3 and sigma4 domains of RNA polymerase sigma factors"/>
    <property type="match status" value="1"/>
</dbReference>
<dbReference type="GO" id="GO:0003677">
    <property type="term" value="F:DNA binding"/>
    <property type="evidence" value="ECO:0007669"/>
    <property type="project" value="InterPro"/>
</dbReference>
<evidence type="ECO:0000256" key="5">
    <source>
        <dbReference type="NCBIfam" id="TIGR02959"/>
    </source>
</evidence>
<name>A0A2T3KSH8_PHOLD</name>
<dbReference type="InterPro" id="IPR013325">
    <property type="entry name" value="RNA_pol_sigma_r2"/>
</dbReference>
<comment type="similarity">
    <text evidence="1">Belongs to the sigma-70 factor family. ECF subfamily.</text>
</comment>
<proteinExistence type="inferred from homology"/>
<evidence type="ECO:0000313" key="9">
    <source>
        <dbReference type="Proteomes" id="UP000240530"/>
    </source>
</evidence>
<dbReference type="NCBIfam" id="TIGR02959">
    <property type="entry name" value="SigZ"/>
    <property type="match status" value="1"/>
</dbReference>
<dbReference type="Pfam" id="PF08281">
    <property type="entry name" value="Sigma70_r4_2"/>
    <property type="match status" value="1"/>
</dbReference>
<dbReference type="InterPro" id="IPR014304">
    <property type="entry name" value="RNA_pol_sigma-Z"/>
</dbReference>
<dbReference type="PANTHER" id="PTHR43133:SF62">
    <property type="entry name" value="RNA POLYMERASE SIGMA FACTOR SIGZ"/>
    <property type="match status" value="1"/>
</dbReference>
<dbReference type="AlphaFoldDB" id="A0A2T3KSH8"/>
<feature type="domain" description="RNA polymerase sigma factor 70 region 4 type 2" evidence="7">
    <location>
        <begin position="106"/>
        <end position="152"/>
    </location>
</feature>
<dbReference type="GO" id="GO:0006352">
    <property type="term" value="P:DNA-templated transcription initiation"/>
    <property type="evidence" value="ECO:0007669"/>
    <property type="project" value="InterPro"/>
</dbReference>
<dbReference type="GO" id="GO:0016987">
    <property type="term" value="F:sigma factor activity"/>
    <property type="evidence" value="ECO:0007669"/>
    <property type="project" value="UniProtKB-KW"/>
</dbReference>
<evidence type="ECO:0000256" key="2">
    <source>
        <dbReference type="ARBA" id="ARBA00023015"/>
    </source>
</evidence>
<feature type="domain" description="RNA polymerase sigma-70 region 2" evidence="6">
    <location>
        <begin position="8"/>
        <end position="72"/>
    </location>
</feature>
<gene>
    <name evidence="8" type="ORF">C0W93_15390</name>
</gene>
<dbReference type="EMBL" id="PYNS01000019">
    <property type="protein sequence ID" value="PSV09379.1"/>
    <property type="molecule type" value="Genomic_DNA"/>
</dbReference>
<evidence type="ECO:0000259" key="6">
    <source>
        <dbReference type="Pfam" id="PF04542"/>
    </source>
</evidence>
<dbReference type="InterPro" id="IPR036388">
    <property type="entry name" value="WH-like_DNA-bd_sf"/>
</dbReference>
<dbReference type="Gene3D" id="1.10.10.10">
    <property type="entry name" value="Winged helix-like DNA-binding domain superfamily/Winged helix DNA-binding domain"/>
    <property type="match status" value="1"/>
</dbReference>
<evidence type="ECO:0000256" key="3">
    <source>
        <dbReference type="ARBA" id="ARBA00023082"/>
    </source>
</evidence>
<reference evidence="8 9" key="1">
    <citation type="submission" date="2018-03" db="EMBL/GenBank/DDBJ databases">
        <title>Whole genome sequencing of Histamine producing bacteria.</title>
        <authorList>
            <person name="Butler K."/>
        </authorList>
    </citation>
    <scope>NUCLEOTIDE SEQUENCE [LARGE SCALE GENOMIC DNA]</scope>
    <source>
        <strain evidence="8 9">Res.4.1</strain>
    </source>
</reference>
<keyword evidence="4" id="KW-0804">Transcription</keyword>
<protein>
    <recommendedName>
        <fullName evidence="5">RNA polymerase sigma factor SigZ</fullName>
    </recommendedName>
</protein>
<dbReference type="NCBIfam" id="TIGR02937">
    <property type="entry name" value="sigma70-ECF"/>
    <property type="match status" value="1"/>
</dbReference>
<dbReference type="SUPFAM" id="SSF88946">
    <property type="entry name" value="Sigma2 domain of RNA polymerase sigma factors"/>
    <property type="match status" value="1"/>
</dbReference>
<organism evidence="8 9">
    <name type="scientific">Photobacterium leiognathi subsp. mandapamensis</name>
    <name type="common">Photobacterium mandapamensis</name>
    <dbReference type="NCBI Taxonomy" id="48408"/>
    <lineage>
        <taxon>Bacteria</taxon>
        <taxon>Pseudomonadati</taxon>
        <taxon>Pseudomonadota</taxon>
        <taxon>Gammaproteobacteria</taxon>
        <taxon>Vibrionales</taxon>
        <taxon>Vibrionaceae</taxon>
        <taxon>Photobacterium</taxon>
    </lineage>
</organism>
<evidence type="ECO:0000313" key="8">
    <source>
        <dbReference type="EMBL" id="PSV09379.1"/>
    </source>
</evidence>
<dbReference type="NCBIfam" id="NF007215">
    <property type="entry name" value="PRK09637.1"/>
    <property type="match status" value="1"/>
</dbReference>
<dbReference type="InterPro" id="IPR013249">
    <property type="entry name" value="RNA_pol_sigma70_r4_t2"/>
</dbReference>
<dbReference type="Proteomes" id="UP000240530">
    <property type="component" value="Unassembled WGS sequence"/>
</dbReference>
<sequence length="185" mass="21584">MNIEQIWSAYQSKLKGYLHNNIANPDDVDDLLQDILIKTHHKLPTLNDERKIKSWLFQIARNTILDFYRRQQVEKEHQDSQENSLWYEEQEQNILQQLSECMSPFINALPEAEAQLLTAIEINGMSQKDYAEQTGIKYSTLKSQVQKSRKSLHQLFNACCTFSVDSQGNLMDYQPKVHRSSCKCS</sequence>
<dbReference type="Gene3D" id="1.10.1740.10">
    <property type="match status" value="1"/>
</dbReference>
<dbReference type="PANTHER" id="PTHR43133">
    <property type="entry name" value="RNA POLYMERASE ECF-TYPE SIGMA FACTO"/>
    <property type="match status" value="1"/>
</dbReference>
<evidence type="ECO:0000259" key="7">
    <source>
        <dbReference type="Pfam" id="PF08281"/>
    </source>
</evidence>
<keyword evidence="2" id="KW-0805">Transcription regulation</keyword>
<dbReference type="RefSeq" id="WP_107185621.1">
    <property type="nucleotide sequence ID" value="NZ_JAWQGC010000001.1"/>
</dbReference>